<dbReference type="InterPro" id="IPR041219">
    <property type="entry name" value="Phage_lysozyme2"/>
</dbReference>
<reference evidence="3 4" key="1">
    <citation type="submission" date="2019-02" db="EMBL/GenBank/DDBJ databases">
        <title>Kribbella capetownensis sp. nov. and Kribbella speibonae sp. nov., isolated from soil.</title>
        <authorList>
            <person name="Curtis S.M."/>
            <person name="Norton I."/>
            <person name="Everest G.J."/>
            <person name="Meyers P.R."/>
        </authorList>
    </citation>
    <scope>NUCLEOTIDE SEQUENCE [LARGE SCALE GENOMIC DNA]</scope>
    <source>
        <strain evidence="3 4">NRRL B-24813</strain>
    </source>
</reference>
<name>A0A4R0K9K4_9ACTN</name>
<gene>
    <name evidence="3" type="ORF">E0H73_38445</name>
</gene>
<evidence type="ECO:0000313" key="3">
    <source>
        <dbReference type="EMBL" id="TCC54638.1"/>
    </source>
</evidence>
<evidence type="ECO:0000259" key="2">
    <source>
        <dbReference type="Pfam" id="PF18013"/>
    </source>
</evidence>
<proteinExistence type="predicted"/>
<dbReference type="EMBL" id="SJKB01000018">
    <property type="protein sequence ID" value="TCC54638.1"/>
    <property type="molecule type" value="Genomic_DNA"/>
</dbReference>
<dbReference type="Gene3D" id="1.10.530.10">
    <property type="match status" value="1"/>
</dbReference>
<evidence type="ECO:0000256" key="1">
    <source>
        <dbReference type="SAM" id="Phobius"/>
    </source>
</evidence>
<feature type="transmembrane region" description="Helical" evidence="1">
    <location>
        <begin position="12"/>
        <end position="35"/>
    </location>
</feature>
<dbReference type="Pfam" id="PF18013">
    <property type="entry name" value="Phage_lysozyme2"/>
    <property type="match status" value="1"/>
</dbReference>
<keyword evidence="4" id="KW-1185">Reference proteome</keyword>
<protein>
    <recommendedName>
        <fullName evidence="2">Phage tail lysozyme domain-containing protein</fullName>
    </recommendedName>
</protein>
<keyword evidence="1" id="KW-1133">Transmembrane helix</keyword>
<sequence>MGEIKVVPIIGGVVAALFLPLLIVLALIVVGLAGMDTAEAQCDPAGLTGKGNQQQAFNFFVSAGYSKEQAAGVIGNLITESSVEPALRQGDVPGTVTHPADALDSPLGWGLVQWTPAAKLIKPARDAGVDDATIETLEFQLDFLKDQLDGDGPVPEKIAGDKLKAATTVDEATFAFGYHFERFADRDDLTGANWAQRKADARTVLERYGAGASGGQCDGGIVETALALAWDTPGHGHDSKPGYAAAEAAYNGSKGYDELTDCGVFVATVMVMSGADKDYVRRLTSSQRAYVRGSPKYEVFEDLTNEGQLRPGDIFVHDGHTFIYIGNYTGGDGKTYNAASASLTEHVPEASRVYFSDSRGHYTVARLKNG</sequence>
<evidence type="ECO:0000313" key="4">
    <source>
        <dbReference type="Proteomes" id="UP000291144"/>
    </source>
</evidence>
<keyword evidence="1" id="KW-0472">Membrane</keyword>
<organism evidence="3 4">
    <name type="scientific">Kribbella pittospori</name>
    <dbReference type="NCBI Taxonomy" id="722689"/>
    <lineage>
        <taxon>Bacteria</taxon>
        <taxon>Bacillati</taxon>
        <taxon>Actinomycetota</taxon>
        <taxon>Actinomycetes</taxon>
        <taxon>Propionibacteriales</taxon>
        <taxon>Kribbellaceae</taxon>
        <taxon>Kribbella</taxon>
    </lineage>
</organism>
<dbReference type="RefSeq" id="WP_131364986.1">
    <property type="nucleotide sequence ID" value="NZ_SJKB01000018.1"/>
</dbReference>
<accession>A0A4R0K9K4</accession>
<dbReference type="AlphaFoldDB" id="A0A4R0K9K4"/>
<feature type="domain" description="Phage tail lysozyme" evidence="2">
    <location>
        <begin position="52"/>
        <end position="207"/>
    </location>
</feature>
<keyword evidence="1" id="KW-0812">Transmembrane</keyword>
<dbReference type="OrthoDB" id="3804642at2"/>
<dbReference type="Proteomes" id="UP000291144">
    <property type="component" value="Unassembled WGS sequence"/>
</dbReference>
<comment type="caution">
    <text evidence="3">The sequence shown here is derived from an EMBL/GenBank/DDBJ whole genome shotgun (WGS) entry which is preliminary data.</text>
</comment>